<name>A0A034UZ48_BACDO</name>
<dbReference type="GO" id="GO:0045277">
    <property type="term" value="C:respiratory chain complex IV"/>
    <property type="evidence" value="ECO:0007669"/>
    <property type="project" value="UniProtKB-UniRule"/>
</dbReference>
<dbReference type="SUPFAM" id="SSF48479">
    <property type="entry name" value="Cytochrome c oxidase subunit E"/>
    <property type="match status" value="1"/>
</dbReference>
<dbReference type="GeneID" id="105226066"/>
<evidence type="ECO:0000256" key="13">
    <source>
        <dbReference type="RuleBase" id="RU368103"/>
    </source>
</evidence>
<dbReference type="CDD" id="cd00923">
    <property type="entry name" value="Cyt_c_Oxidase_Va"/>
    <property type="match status" value="1"/>
</dbReference>
<comment type="function">
    <text evidence="13">Component of the cytochrome c oxidase, the last enzyme in the mitochondrial electron transport chain which drives oxidative phosphorylation. The respiratory chain contains 3 multisubunit complexes succinate dehydrogenase (complex II, CII), ubiquinol-cytochrome c oxidoreductase (cytochrome b-c1 complex, complex III, CIII) and cytochrome c oxidase (complex IV, CIV), that cooperate to transfer electrons derived from NADH and succinate to molecular oxygen, creating an electrochemical gradient over the inner membrane that drives transmembrane transport and the ATP synthase. Cytochrome c oxidase is the component of the respiratory chain that catalyzes the reduction of oxygen to water. Electrons originating from reduced cytochrome c in the intermembrane space (IMS) are transferred via the dinuclear copper A center (CU(A)) of subunit 2 and heme A of subunit 1 to the active site in subunit 1, a binuclear center (BNC) formed by heme A3 and copper B (CU(B)). The BNC reduces molecular oxygen to 2 water molecules using 4 electrons from cytochrome c in the IMS and 4 protons from the mitochondrial matrix.</text>
</comment>
<dbReference type="PANTHER" id="PTHR14200">
    <property type="entry name" value="CYTOCHROME C OXIDASE POLYPEPTIDE"/>
    <property type="match status" value="1"/>
</dbReference>
<dbReference type="RefSeq" id="XP_011203125.1">
    <property type="nucleotide sequence ID" value="XM_011204823.3"/>
</dbReference>
<comment type="similarity">
    <text evidence="3 13">Belongs to the cytochrome c oxidase subunit 5A family.</text>
</comment>
<evidence type="ECO:0000256" key="8">
    <source>
        <dbReference type="ARBA" id="ARBA00022946"/>
    </source>
</evidence>
<evidence type="ECO:0000256" key="1">
    <source>
        <dbReference type="ARBA" id="ARBA00004443"/>
    </source>
</evidence>
<evidence type="ECO:0000313" key="15">
    <source>
        <dbReference type="Proteomes" id="UP001652620"/>
    </source>
</evidence>
<evidence type="ECO:0000256" key="11">
    <source>
        <dbReference type="ARBA" id="ARBA00023136"/>
    </source>
</evidence>
<dbReference type="GO" id="GO:0046872">
    <property type="term" value="F:metal ion binding"/>
    <property type="evidence" value="ECO:0007669"/>
    <property type="project" value="UniProtKB-UniRule"/>
</dbReference>
<dbReference type="Pfam" id="PF02284">
    <property type="entry name" value="COX5A"/>
    <property type="match status" value="1"/>
</dbReference>
<evidence type="ECO:0000313" key="14">
    <source>
        <dbReference type="EMBL" id="JAC36241.1"/>
    </source>
</evidence>
<organism evidence="14">
    <name type="scientific">Bactrocera dorsalis</name>
    <name type="common">Oriental fruit fly</name>
    <name type="synonym">Dacus dorsalis</name>
    <dbReference type="NCBI Taxonomy" id="27457"/>
    <lineage>
        <taxon>Eukaryota</taxon>
        <taxon>Metazoa</taxon>
        <taxon>Ecdysozoa</taxon>
        <taxon>Arthropoda</taxon>
        <taxon>Hexapoda</taxon>
        <taxon>Insecta</taxon>
        <taxon>Pterygota</taxon>
        <taxon>Neoptera</taxon>
        <taxon>Endopterygota</taxon>
        <taxon>Diptera</taxon>
        <taxon>Brachycera</taxon>
        <taxon>Muscomorpha</taxon>
        <taxon>Tephritoidea</taxon>
        <taxon>Tephritidae</taxon>
        <taxon>Bactrocera</taxon>
        <taxon>Bactrocera</taxon>
    </lineage>
</organism>
<dbReference type="OrthoDB" id="5778907at2759"/>
<reference evidence="15" key="3">
    <citation type="submission" date="2025-05" db="UniProtKB">
        <authorList>
            <consortium name="RefSeq"/>
        </authorList>
    </citation>
    <scope>NUCLEOTIDE SEQUENCE [LARGE SCALE GENOMIC DNA]</scope>
</reference>
<reference evidence="16" key="2">
    <citation type="submission" date="2025-04" db="UniProtKB">
        <authorList>
            <consortium name="RefSeq"/>
        </authorList>
    </citation>
    <scope>IDENTIFICATION</scope>
    <source>
        <strain evidence="16">Punador</strain>
    </source>
</reference>
<reference evidence="14" key="1">
    <citation type="journal article" date="2014" name="BMC Genomics">
        <title>Characterizing the developmental transcriptome of the oriental fruit fly, Bactrocera dorsalis (Diptera: Tephritidae) through comparative genomic analysis with Drosophila melanogaster utilizing modENCODE datasets.</title>
        <authorList>
            <person name="Geib S.M."/>
            <person name="Calla B."/>
            <person name="Hall B."/>
            <person name="Hou S."/>
            <person name="Manoukis N.C."/>
        </authorList>
    </citation>
    <scope>NUCLEOTIDE SEQUENCE</scope>
    <source>
        <strain evidence="14">Punador</strain>
    </source>
</reference>
<comment type="subcellular location">
    <subcellularLocation>
        <location evidence="1 13">Mitochondrion inner membrane</location>
        <topology evidence="1 13">Peripheral membrane protein</topology>
        <orientation evidence="1 13">Matrix side</orientation>
    </subcellularLocation>
</comment>
<keyword evidence="8 13" id="KW-0809">Transit peptide</keyword>
<dbReference type="GO" id="GO:0006123">
    <property type="term" value="P:mitochondrial electron transport, cytochrome c to oxygen"/>
    <property type="evidence" value="ECO:0007669"/>
    <property type="project" value="UniProtKB-UniRule"/>
</dbReference>
<evidence type="ECO:0000256" key="2">
    <source>
        <dbReference type="ARBA" id="ARBA00004673"/>
    </source>
</evidence>
<dbReference type="PANTHER" id="PTHR14200:SF11">
    <property type="entry name" value="CYTOCHROME C OXIDASE SUBUNIT 5A, MITOCHONDRIAL"/>
    <property type="match status" value="1"/>
</dbReference>
<keyword evidence="15" id="KW-1185">Reference proteome</keyword>
<protein>
    <recommendedName>
        <fullName evidence="4 13">Cytochrome c oxidase subunit 5A, mitochondrial</fullName>
    </recommendedName>
    <alternativeName>
        <fullName evidence="12 13">Cytochrome c oxidase polypeptide Va</fullName>
    </alternativeName>
</protein>
<evidence type="ECO:0000256" key="10">
    <source>
        <dbReference type="ARBA" id="ARBA00023128"/>
    </source>
</evidence>
<dbReference type="Proteomes" id="UP001652620">
    <property type="component" value="Chromosome 2"/>
</dbReference>
<comment type="subunit">
    <text evidence="13">Component of the cytochrome c oxidase (complex IV, CIV), a multisubunit enzyme composed of a catalytic core of 3 subunits and several supernumerary subunits. The complex exists as a monomer or a dimer and forms supercomplexes (SCs) in the inner mitochondrial membrane with ubiquinol-cytochrome c oxidoreductase (cytochrome b-c1 complex, complex III, CIII).</text>
</comment>
<dbReference type="InterPro" id="IPR036545">
    <property type="entry name" value="Cyt_c_oxidase_su5A/6_sf"/>
</dbReference>
<dbReference type="OMA" id="MIRSACK"/>
<comment type="pathway">
    <text evidence="2 13">Energy metabolism; oxidative phosphorylation.</text>
</comment>
<dbReference type="InterPro" id="IPR003204">
    <property type="entry name" value="Cyt_c_oxidase_su5A/6"/>
</dbReference>
<keyword evidence="6 13" id="KW-0479">Metal-binding</keyword>
<dbReference type="KEGG" id="bdr:105226066"/>
<dbReference type="AlphaFoldDB" id="A0A034UZ48"/>
<keyword evidence="11 13" id="KW-0472">Membrane</keyword>
<keyword evidence="5 13" id="KW-0349">Heme</keyword>
<dbReference type="EMBL" id="GAKP01022711">
    <property type="protein sequence ID" value="JAC36241.1"/>
    <property type="molecule type" value="Transcribed_RNA"/>
</dbReference>
<evidence type="ECO:0000256" key="6">
    <source>
        <dbReference type="ARBA" id="ARBA00022723"/>
    </source>
</evidence>
<proteinExistence type="inferred from homology"/>
<sequence>MLRSMYFGFVKTLRSSQRLPTLIISRNCMHMHEEEPEHIFTKRFEDFFNRCEIDGWDLRQGMNDILGSDVIPDPRVIEAALRACRRVNDIALAIRWLEACKDRCGDKVDQIYPYLLGHIRPTLYELGIPTPEELNYDKPELAVKSVFDM</sequence>
<evidence type="ECO:0000256" key="7">
    <source>
        <dbReference type="ARBA" id="ARBA00022792"/>
    </source>
</evidence>
<evidence type="ECO:0000256" key="12">
    <source>
        <dbReference type="ARBA" id="ARBA00031049"/>
    </source>
</evidence>
<keyword evidence="7 13" id="KW-0999">Mitochondrion inner membrane</keyword>
<accession>A0A034UZ48</accession>
<evidence type="ECO:0000256" key="3">
    <source>
        <dbReference type="ARBA" id="ARBA00007972"/>
    </source>
</evidence>
<keyword evidence="9 13" id="KW-0408">Iron</keyword>
<keyword evidence="10 13" id="KW-0496">Mitochondrion</keyword>
<evidence type="ECO:0000256" key="5">
    <source>
        <dbReference type="ARBA" id="ARBA00022617"/>
    </source>
</evidence>
<evidence type="ECO:0000256" key="4">
    <source>
        <dbReference type="ARBA" id="ARBA00021968"/>
    </source>
</evidence>
<dbReference type="UniPathway" id="UPA00705"/>
<evidence type="ECO:0000313" key="16">
    <source>
        <dbReference type="RefSeq" id="XP_011203125.1"/>
    </source>
</evidence>
<evidence type="ECO:0000256" key="9">
    <source>
        <dbReference type="ARBA" id="ARBA00023004"/>
    </source>
</evidence>
<gene>
    <name evidence="14" type="primary">COX5A</name>
    <name evidence="16" type="synonym">LOC105226066</name>
</gene>
<dbReference type="Gene3D" id="1.25.40.40">
    <property type="entry name" value="Cytochrome c oxidase, subunit Va/VI"/>
    <property type="match status" value="1"/>
</dbReference>
<dbReference type="GO" id="GO:0005743">
    <property type="term" value="C:mitochondrial inner membrane"/>
    <property type="evidence" value="ECO:0007669"/>
    <property type="project" value="UniProtKB-SubCell"/>
</dbReference>